<dbReference type="Proteomes" id="UP000070376">
    <property type="component" value="Unassembled WGS sequence"/>
</dbReference>
<evidence type="ECO:0000256" key="6">
    <source>
        <dbReference type="ARBA" id="ARBA00022679"/>
    </source>
</evidence>
<dbReference type="InterPro" id="IPR002505">
    <property type="entry name" value="PTA_PTB"/>
</dbReference>
<feature type="domain" description="Phosphate acetyl/butaryl transferase" evidence="9">
    <location>
        <begin position="4"/>
        <end position="319"/>
    </location>
</feature>
<dbReference type="PATRIC" id="fig|1398.22.peg.2771"/>
<dbReference type="PIRSF" id="PIRSF000428">
    <property type="entry name" value="P_Ac_trans"/>
    <property type="match status" value="1"/>
</dbReference>
<organism evidence="10 11">
    <name type="scientific">Heyndrickxia coagulans</name>
    <name type="common">Weizmannia coagulans</name>
    <dbReference type="NCBI Taxonomy" id="1398"/>
    <lineage>
        <taxon>Bacteria</taxon>
        <taxon>Bacillati</taxon>
        <taxon>Bacillota</taxon>
        <taxon>Bacilli</taxon>
        <taxon>Bacillales</taxon>
        <taxon>Bacillaceae</taxon>
        <taxon>Heyndrickxia</taxon>
    </lineage>
</organism>
<dbReference type="PANTHER" id="PTHR43356">
    <property type="entry name" value="PHOSPHATE ACETYLTRANSFERASE"/>
    <property type="match status" value="1"/>
</dbReference>
<evidence type="ECO:0000256" key="1">
    <source>
        <dbReference type="ARBA" id="ARBA00000705"/>
    </source>
</evidence>
<dbReference type="EMBL" id="LRPN01000118">
    <property type="protein sequence ID" value="KWZ79416.1"/>
    <property type="molecule type" value="Genomic_DNA"/>
</dbReference>
<name>A0A133KIW7_HEYCO</name>
<comment type="catalytic activity">
    <reaction evidence="1">
        <text>acetyl-CoA + phosphate = acetyl phosphate + CoA</text>
        <dbReference type="Rhea" id="RHEA:19521"/>
        <dbReference type="ChEBI" id="CHEBI:22191"/>
        <dbReference type="ChEBI" id="CHEBI:43474"/>
        <dbReference type="ChEBI" id="CHEBI:57287"/>
        <dbReference type="ChEBI" id="CHEBI:57288"/>
        <dbReference type="EC" id="2.3.1.8"/>
    </reaction>
</comment>
<evidence type="ECO:0000256" key="7">
    <source>
        <dbReference type="ARBA" id="ARBA00023315"/>
    </source>
</evidence>
<comment type="caution">
    <text evidence="10">The sequence shown here is derived from an EMBL/GenBank/DDBJ whole genome shotgun (WGS) entry which is preliminary data.</text>
</comment>
<comment type="similarity">
    <text evidence="3">Belongs to the phosphate acetyltransferase and butyryltransferase family.</text>
</comment>
<dbReference type="AlphaFoldDB" id="A0A133KIW7"/>
<dbReference type="RefSeq" id="WP_061087046.1">
    <property type="nucleotide sequence ID" value="NZ_KQ955883.1"/>
</dbReference>
<keyword evidence="7" id="KW-0012">Acyltransferase</keyword>
<dbReference type="InterPro" id="IPR050500">
    <property type="entry name" value="Phos_Acetyltrans/Butyryltrans"/>
</dbReference>
<dbReference type="InterPro" id="IPR042112">
    <property type="entry name" value="P_AcTrfase_dom2"/>
</dbReference>
<dbReference type="NCBIfam" id="TIGR00651">
    <property type="entry name" value="pta"/>
    <property type="match status" value="1"/>
</dbReference>
<evidence type="ECO:0000256" key="4">
    <source>
        <dbReference type="ARBA" id="ARBA00012707"/>
    </source>
</evidence>
<dbReference type="InterPro" id="IPR012147">
    <property type="entry name" value="P_Ac_Bu_trans"/>
</dbReference>
<protein>
    <recommendedName>
        <fullName evidence="5">Phosphate acetyltransferase</fullName>
        <ecNumber evidence="4">2.3.1.8</ecNumber>
    </recommendedName>
    <alternativeName>
        <fullName evidence="8">Phosphotransacetylase</fullName>
    </alternativeName>
</protein>
<accession>A0A133KIW7</accession>
<dbReference type="PANTHER" id="PTHR43356:SF3">
    <property type="entry name" value="PHOSPHATE ACETYLTRANSFERASE"/>
    <property type="match status" value="1"/>
</dbReference>
<dbReference type="EC" id="2.3.1.8" evidence="4"/>
<dbReference type="InterPro" id="IPR042113">
    <property type="entry name" value="P_AcTrfase_dom1"/>
</dbReference>
<evidence type="ECO:0000313" key="11">
    <source>
        <dbReference type="Proteomes" id="UP000070376"/>
    </source>
</evidence>
<gene>
    <name evidence="10" type="ORF">HMPREF3213_02762</name>
</gene>
<dbReference type="InterPro" id="IPR004614">
    <property type="entry name" value="P_AcTrfase"/>
</dbReference>
<evidence type="ECO:0000256" key="3">
    <source>
        <dbReference type="ARBA" id="ARBA00005656"/>
    </source>
</evidence>
<dbReference type="GO" id="GO:0008959">
    <property type="term" value="F:phosphate acetyltransferase activity"/>
    <property type="evidence" value="ECO:0007669"/>
    <property type="project" value="UniProtKB-EC"/>
</dbReference>
<sequence length="323" mass="35029">MSTFFDGIKEKVRGHNKTIVFPESLDERILTAVSRFAADEVLRPVLIGNKDEIQAKARAIGVSVEGVAVYDPEDYAGFEEMVQAFVERRKGKVTEEDARQILKDVNYFGTMLVYLKKADGLVSGAIHSTADTVRPALQIIKTKPGVKKVSGVFIMVRGEEKFVFADCAINISPDSQDLAETAAESAKTARTFDIEPRIAMLSFSTKGSAHSDETEKVAQAVRLAKERDPELVVDGEMQFDAAYVPAVAQKKAPDSVIQGNATVFIFPNLDAGNIGYKMAQRLGGFEAVGPILQGLNAPVNDLSRGCNAEDVYHLALISAAQSL</sequence>
<evidence type="ECO:0000259" key="9">
    <source>
        <dbReference type="Pfam" id="PF01515"/>
    </source>
</evidence>
<dbReference type="Gene3D" id="3.40.50.10750">
    <property type="entry name" value="Isocitrate/Isopropylmalate dehydrogenase-like"/>
    <property type="match status" value="1"/>
</dbReference>
<evidence type="ECO:0000256" key="8">
    <source>
        <dbReference type="ARBA" id="ARBA00031108"/>
    </source>
</evidence>
<keyword evidence="6 10" id="KW-0808">Transferase</keyword>
<evidence type="ECO:0000256" key="5">
    <source>
        <dbReference type="ARBA" id="ARBA00021528"/>
    </source>
</evidence>
<proteinExistence type="inferred from homology"/>
<evidence type="ECO:0000313" key="10">
    <source>
        <dbReference type="EMBL" id="KWZ79416.1"/>
    </source>
</evidence>
<dbReference type="Pfam" id="PF01515">
    <property type="entry name" value="PTA_PTB"/>
    <property type="match status" value="1"/>
</dbReference>
<dbReference type="Gene3D" id="3.40.50.10950">
    <property type="match status" value="1"/>
</dbReference>
<evidence type="ECO:0000256" key="2">
    <source>
        <dbReference type="ARBA" id="ARBA00004989"/>
    </source>
</evidence>
<dbReference type="NCBIfam" id="NF007233">
    <property type="entry name" value="PRK09653.1"/>
    <property type="match status" value="1"/>
</dbReference>
<comment type="pathway">
    <text evidence="2">Metabolic intermediate biosynthesis; acetyl-CoA biosynthesis; acetyl-CoA from acetate: step 2/2.</text>
</comment>
<reference evidence="11" key="1">
    <citation type="submission" date="2016-01" db="EMBL/GenBank/DDBJ databases">
        <authorList>
            <person name="Mitreva M."/>
            <person name="Pepin K.H."/>
            <person name="Mihindukulasuriya K.A."/>
            <person name="Fulton R."/>
            <person name="Fronick C."/>
            <person name="O'Laughlin M."/>
            <person name="Miner T."/>
            <person name="Herter B."/>
            <person name="Rosa B.A."/>
            <person name="Cordes M."/>
            <person name="Tomlinson C."/>
            <person name="Wollam A."/>
            <person name="Palsikar V.B."/>
            <person name="Mardis E.R."/>
            <person name="Wilson R.K."/>
        </authorList>
    </citation>
    <scope>NUCLEOTIDE SEQUENCE [LARGE SCALE GENOMIC DNA]</scope>
    <source>
        <strain evidence="11">GED7749B</strain>
    </source>
</reference>
<dbReference type="SUPFAM" id="SSF53659">
    <property type="entry name" value="Isocitrate/Isopropylmalate dehydrogenase-like"/>
    <property type="match status" value="1"/>
</dbReference>